<dbReference type="SMART" id="SM01121">
    <property type="entry name" value="Dak1_2"/>
    <property type="match status" value="1"/>
</dbReference>
<organism evidence="3 4">
    <name type="scientific">Georgenia wutianyii</name>
    <dbReference type="NCBI Taxonomy" id="2585135"/>
    <lineage>
        <taxon>Bacteria</taxon>
        <taxon>Bacillati</taxon>
        <taxon>Actinomycetota</taxon>
        <taxon>Actinomycetes</taxon>
        <taxon>Micrococcales</taxon>
        <taxon>Bogoriellaceae</taxon>
        <taxon>Georgenia</taxon>
    </lineage>
</organism>
<feature type="region of interest" description="Disordered" evidence="1">
    <location>
        <begin position="1"/>
        <end position="28"/>
    </location>
</feature>
<dbReference type="PANTHER" id="PTHR33434:SF4">
    <property type="entry name" value="PHOSPHATASE PROTEIN"/>
    <property type="match status" value="1"/>
</dbReference>
<accession>A0ABX5VMW6</accession>
<evidence type="ECO:0000256" key="1">
    <source>
        <dbReference type="SAM" id="MobiDB-lite"/>
    </source>
</evidence>
<dbReference type="Pfam" id="PF21645">
    <property type="entry name" value="FakA-like_M"/>
    <property type="match status" value="1"/>
</dbReference>
<sequence>MPDRPPGGQPQQDTRHLRPAPNGATHLTPPCRRRLIACVAADLTEGTDVTETLTVLGPAHVRRWFEQGLRSLLAVRRQVDVLNVFPVPDGDTGTNLVLTLAGAARAASTLGADAGLPELTAAAARGALVGARGNSGVILSQAMRGLAGAVAGHDVLDGPLLAAALRAAADEARRAVARPVEGTVLTVADAAAEAALGASDGTVAEVATSAARAAAVALADTRGQLDVLTESDVVDAGAAGYVILLDALAAVADDDAPDTPRARQALARLWSTPRPVPAGPVCGLGAGVVARGGQAAFEVMYVLHATAPEAAALRERLGSVGESLAVVGGSDGHERGLWQVHVHTDDPAAVLADPAVTEQVCVRSLTAPPTGVVACTRLPGLLAPLAATGAVLVLHPDAAGLERAIVDAGTPDVLLLPCDETSAALAREVGSLLPDAQRVVVAGTREELAVLTVVADQRPGAGAQERLAVAAEAVSRLRTRSCGLAEAGEVARELLHRDDELLTAVVGLDAAPGTPARAALEATLRSVVAETAPQADVLLLDGGRPAPDVLLGAQ</sequence>
<keyword evidence="4" id="KW-1185">Reference proteome</keyword>
<dbReference type="SMART" id="SM01120">
    <property type="entry name" value="Dak2"/>
    <property type="match status" value="1"/>
</dbReference>
<dbReference type="EMBL" id="CP040899">
    <property type="protein sequence ID" value="QDB79837.1"/>
    <property type="molecule type" value="Genomic_DNA"/>
</dbReference>
<dbReference type="SUPFAM" id="SSF101473">
    <property type="entry name" value="DhaL-like"/>
    <property type="match status" value="1"/>
</dbReference>
<reference evidence="3 4" key="1">
    <citation type="submission" date="2019-05" db="EMBL/GenBank/DDBJ databases">
        <title>Georgenia *** sp. nov., and Georgenia *** sp. nov., isolated from the intestinal contents of plateau pika (Ochotona curzoniae) in the Qinghai-Tibet plateau of China.</title>
        <authorList>
            <person name="Tian Z."/>
        </authorList>
    </citation>
    <scope>NUCLEOTIDE SEQUENCE [LARGE SCALE GENOMIC DNA]</scope>
    <source>
        <strain evidence="3 4">Z294</strain>
    </source>
</reference>
<evidence type="ECO:0000313" key="4">
    <source>
        <dbReference type="Proteomes" id="UP000313948"/>
    </source>
</evidence>
<dbReference type="PROSITE" id="PS51480">
    <property type="entry name" value="DHAL"/>
    <property type="match status" value="1"/>
</dbReference>
<dbReference type="InterPro" id="IPR048394">
    <property type="entry name" value="FakA-like_M"/>
</dbReference>
<name>A0ABX5VMW6_9MICO</name>
<gene>
    <name evidence="3" type="ORF">FE251_10985</name>
</gene>
<dbReference type="Proteomes" id="UP000313948">
    <property type="component" value="Chromosome"/>
</dbReference>
<dbReference type="Gene3D" id="1.25.40.340">
    <property type="match status" value="1"/>
</dbReference>
<protein>
    <submittedName>
        <fullName evidence="3">DAK2 domain-containing protein</fullName>
    </submittedName>
</protein>
<proteinExistence type="predicted"/>
<dbReference type="InterPro" id="IPR004007">
    <property type="entry name" value="DhaL_dom"/>
</dbReference>
<dbReference type="Pfam" id="PF02734">
    <property type="entry name" value="Dak2"/>
    <property type="match status" value="1"/>
</dbReference>
<dbReference type="InterPro" id="IPR033470">
    <property type="entry name" value="FakA-like_C"/>
</dbReference>
<dbReference type="PANTHER" id="PTHR33434">
    <property type="entry name" value="DEGV DOMAIN-CONTAINING PROTEIN DR_1986-RELATED"/>
    <property type="match status" value="1"/>
</dbReference>
<dbReference type="InterPro" id="IPR036117">
    <property type="entry name" value="DhaL_dom_sf"/>
</dbReference>
<feature type="domain" description="DhaL" evidence="2">
    <location>
        <begin position="59"/>
        <end position="250"/>
    </location>
</feature>
<dbReference type="InterPro" id="IPR050270">
    <property type="entry name" value="DegV_domain_contain"/>
</dbReference>
<evidence type="ECO:0000313" key="3">
    <source>
        <dbReference type="EMBL" id="QDB79837.1"/>
    </source>
</evidence>
<evidence type="ECO:0000259" key="2">
    <source>
        <dbReference type="PROSITE" id="PS51480"/>
    </source>
</evidence>